<feature type="chain" id="PRO_5031260813" description="DUF928 domain-containing protein" evidence="1">
    <location>
        <begin position="23"/>
        <end position="373"/>
    </location>
</feature>
<dbReference type="EMBL" id="DRLD01000024">
    <property type="protein sequence ID" value="HED09231.1"/>
    <property type="molecule type" value="Genomic_DNA"/>
</dbReference>
<dbReference type="AlphaFoldDB" id="A0A7V1LJL5"/>
<accession>A0A7V1LJL5</accession>
<gene>
    <name evidence="2" type="ORF">ENJ10_00950</name>
</gene>
<protein>
    <recommendedName>
        <fullName evidence="3">DUF928 domain-containing protein</fullName>
    </recommendedName>
</protein>
<sequence>MKQYFLSKTAILVFFLSAVLFAQSSIVTVSIEDKGISQYQSIYLADFDFLQVGASEELFVVTVRKTPGLVKDAVMRFDFLLDGKSVAFVKTQPFDMPAAAETWSVSNIDLSQGKAIQGLQTGEILQIRIQESGVEDVADDIQNEILATSQLPVGLYQLLLRVNYTQEDGTPQEIQTERSFAIQNPTLINLVSPGFPLNSGGVYKVYTNNPIFQWNGNSGDYQLLVFKKQEELSTIDDILNSVPIYESPRLQNLAVQYPVASAYPLQFGETYVWLIKSFIQTSSGENEVISEVWEFTYVDPAEVETSTDMAKEEFESLLKQLLGDNADELIRQLNDYSIKSVRVNGTVVTVQELYKLMERYRNKSHQITDLILR</sequence>
<reference evidence="2" key="1">
    <citation type="journal article" date="2020" name="mSystems">
        <title>Genome- and Community-Level Interaction Insights into Carbon Utilization and Element Cycling Functions of Hydrothermarchaeota in Hydrothermal Sediment.</title>
        <authorList>
            <person name="Zhou Z."/>
            <person name="Liu Y."/>
            <person name="Xu W."/>
            <person name="Pan J."/>
            <person name="Luo Z.H."/>
            <person name="Li M."/>
        </authorList>
    </citation>
    <scope>NUCLEOTIDE SEQUENCE [LARGE SCALE GENOMIC DNA]</scope>
    <source>
        <strain evidence="2">HyVt-456</strain>
    </source>
</reference>
<proteinExistence type="predicted"/>
<evidence type="ECO:0000313" key="2">
    <source>
        <dbReference type="EMBL" id="HED09231.1"/>
    </source>
</evidence>
<feature type="signal peptide" evidence="1">
    <location>
        <begin position="1"/>
        <end position="22"/>
    </location>
</feature>
<comment type="caution">
    <text evidence="2">The sequence shown here is derived from an EMBL/GenBank/DDBJ whole genome shotgun (WGS) entry which is preliminary data.</text>
</comment>
<evidence type="ECO:0000256" key="1">
    <source>
        <dbReference type="SAM" id="SignalP"/>
    </source>
</evidence>
<organism evidence="2">
    <name type="scientific">Caldithrix abyssi</name>
    <dbReference type="NCBI Taxonomy" id="187145"/>
    <lineage>
        <taxon>Bacteria</taxon>
        <taxon>Pseudomonadati</taxon>
        <taxon>Calditrichota</taxon>
        <taxon>Calditrichia</taxon>
        <taxon>Calditrichales</taxon>
        <taxon>Calditrichaceae</taxon>
        <taxon>Caldithrix</taxon>
    </lineage>
</organism>
<dbReference type="Proteomes" id="UP000886005">
    <property type="component" value="Unassembled WGS sequence"/>
</dbReference>
<name>A0A7V1LJL5_CALAY</name>
<keyword evidence="1" id="KW-0732">Signal</keyword>
<evidence type="ECO:0008006" key="3">
    <source>
        <dbReference type="Google" id="ProtNLM"/>
    </source>
</evidence>